<name>A0A2N9J6X9_FAGSY</name>
<proteinExistence type="predicted"/>
<organism evidence="2">
    <name type="scientific">Fagus sylvatica</name>
    <name type="common">Beechnut</name>
    <dbReference type="NCBI Taxonomy" id="28930"/>
    <lineage>
        <taxon>Eukaryota</taxon>
        <taxon>Viridiplantae</taxon>
        <taxon>Streptophyta</taxon>
        <taxon>Embryophyta</taxon>
        <taxon>Tracheophyta</taxon>
        <taxon>Spermatophyta</taxon>
        <taxon>Magnoliopsida</taxon>
        <taxon>eudicotyledons</taxon>
        <taxon>Gunneridae</taxon>
        <taxon>Pentapetalae</taxon>
        <taxon>rosids</taxon>
        <taxon>fabids</taxon>
        <taxon>Fagales</taxon>
        <taxon>Fagaceae</taxon>
        <taxon>Fagus</taxon>
    </lineage>
</organism>
<dbReference type="EMBL" id="OIVN01006440">
    <property type="protein sequence ID" value="SPD33167.1"/>
    <property type="molecule type" value="Genomic_DNA"/>
</dbReference>
<evidence type="ECO:0000256" key="1">
    <source>
        <dbReference type="SAM" id="MobiDB-lite"/>
    </source>
</evidence>
<reference evidence="2" key="1">
    <citation type="submission" date="2018-02" db="EMBL/GenBank/DDBJ databases">
        <authorList>
            <person name="Cohen D.B."/>
            <person name="Kent A.D."/>
        </authorList>
    </citation>
    <scope>NUCLEOTIDE SEQUENCE</scope>
</reference>
<dbReference type="AlphaFoldDB" id="A0A2N9J6X9"/>
<sequence length="144" mass="15857">MKRIPRDTARLAKEVTGIPTTPNMWSTPKWARDLAARRFPSMLSLDHSLGGILNEAKAGQSGEVQRATWPRSPPSRRHRGRATMEFEFAEASDNEVRACTSGIGSGVRATALIPDLARWLVRLIYCPPESVGLLGSRRFGVLMG</sequence>
<gene>
    <name evidence="2" type="ORF">FSB_LOCUS61049</name>
</gene>
<feature type="region of interest" description="Disordered" evidence="1">
    <location>
        <begin position="59"/>
        <end position="79"/>
    </location>
</feature>
<evidence type="ECO:0000313" key="2">
    <source>
        <dbReference type="EMBL" id="SPD33167.1"/>
    </source>
</evidence>
<accession>A0A2N9J6X9</accession>
<protein>
    <submittedName>
        <fullName evidence="2">Uncharacterized protein</fullName>
    </submittedName>
</protein>